<dbReference type="Proteomes" id="UP000717996">
    <property type="component" value="Unassembled WGS sequence"/>
</dbReference>
<reference evidence="2" key="1">
    <citation type="journal article" date="2020" name="Microb. Genom.">
        <title>Genetic diversity of clinical and environmental Mucorales isolates obtained from an investigation of mucormycosis cases among solid organ transplant recipients.</title>
        <authorList>
            <person name="Nguyen M.H."/>
            <person name="Kaul D."/>
            <person name="Muto C."/>
            <person name="Cheng S.J."/>
            <person name="Richter R.A."/>
            <person name="Bruno V.M."/>
            <person name="Liu G."/>
            <person name="Beyhan S."/>
            <person name="Sundermann A.J."/>
            <person name="Mounaud S."/>
            <person name="Pasculle A.W."/>
            <person name="Nierman W.C."/>
            <person name="Driscoll E."/>
            <person name="Cumbie R."/>
            <person name="Clancy C.J."/>
            <person name="Dupont C.L."/>
        </authorList>
    </citation>
    <scope>NUCLEOTIDE SEQUENCE</scope>
    <source>
        <strain evidence="2">GL16</strain>
    </source>
</reference>
<comment type="caution">
    <text evidence="2">The sequence shown here is derived from an EMBL/GenBank/DDBJ whole genome shotgun (WGS) entry which is preliminary data.</text>
</comment>
<feature type="compositionally biased region" description="Basic and acidic residues" evidence="1">
    <location>
        <begin position="146"/>
        <end position="166"/>
    </location>
</feature>
<evidence type="ECO:0000313" key="2">
    <source>
        <dbReference type="EMBL" id="KAG1552859.1"/>
    </source>
</evidence>
<accession>A0A9P6YN18</accession>
<proteinExistence type="predicted"/>
<feature type="region of interest" description="Disordered" evidence="1">
    <location>
        <begin position="135"/>
        <end position="166"/>
    </location>
</feature>
<sequence length="336" mass="38980">MLNLREFSGSSIRWNIWVENELNQTMSQKQLLKMSEKPSCFCNLPAHRTYDTRHNPLLECGQYHVDERDVKTKYVCGFHLHERSWKTTRERILVSQQITEDAELKSCSLYNLTFCILLKTTNSRQAARPHHINESKYYEVGTHNPSRAEKEYQKEKNTAEQSIKKSQDHKESLLSVLLHPVHILKQSSSYLTPPPEMHDSNSTTSNHSEHKINLFGSSYSFSQNIERLPLTHEDKASITKPIKKTPKSAPSNLISKNYQALQSLMLQMKITLKEGQRLIEGYDCQKEKDDNYMRIIGDELTHREIKIADLTAECDKLRHAFSSNTNLSPLCKVKYK</sequence>
<evidence type="ECO:0000256" key="1">
    <source>
        <dbReference type="SAM" id="MobiDB-lite"/>
    </source>
</evidence>
<dbReference type="AlphaFoldDB" id="A0A9P6YN18"/>
<dbReference type="OrthoDB" id="2208600at2759"/>
<dbReference type="EMBL" id="JAANIT010000064">
    <property type="protein sequence ID" value="KAG1552859.1"/>
    <property type="molecule type" value="Genomic_DNA"/>
</dbReference>
<evidence type="ECO:0000313" key="3">
    <source>
        <dbReference type="Proteomes" id="UP000717996"/>
    </source>
</evidence>
<protein>
    <submittedName>
        <fullName evidence="2">Uncharacterized protein</fullName>
    </submittedName>
</protein>
<organism evidence="2 3">
    <name type="scientific">Rhizopus oryzae</name>
    <name type="common">Mucormycosis agent</name>
    <name type="synonym">Rhizopus arrhizus var. delemar</name>
    <dbReference type="NCBI Taxonomy" id="64495"/>
    <lineage>
        <taxon>Eukaryota</taxon>
        <taxon>Fungi</taxon>
        <taxon>Fungi incertae sedis</taxon>
        <taxon>Mucoromycota</taxon>
        <taxon>Mucoromycotina</taxon>
        <taxon>Mucoromycetes</taxon>
        <taxon>Mucorales</taxon>
        <taxon>Mucorineae</taxon>
        <taxon>Rhizopodaceae</taxon>
        <taxon>Rhizopus</taxon>
    </lineage>
</organism>
<gene>
    <name evidence="2" type="ORF">G6F51_000952</name>
</gene>
<name>A0A9P6YN18_RHIOR</name>
<feature type="region of interest" description="Disordered" evidence="1">
    <location>
        <begin position="189"/>
        <end position="209"/>
    </location>
</feature>